<dbReference type="OrthoDB" id="277011at2759"/>
<feature type="compositionally biased region" description="Basic and acidic residues" evidence="1">
    <location>
        <begin position="67"/>
        <end position="86"/>
    </location>
</feature>
<gene>
    <name evidence="2" type="ORF">CIB84_010247</name>
</gene>
<reference evidence="2 3" key="1">
    <citation type="submission" date="2018-01" db="EMBL/GenBank/DDBJ databases">
        <title>Comparison of the Chinese Bamboo Partridge and Red Junglefowl genome sequences highlights the importance of demography in genome evolution.</title>
        <authorList>
            <person name="Tiley G.P."/>
            <person name="Kimball R.T."/>
            <person name="Braun E.L."/>
            <person name="Burleigh J.G."/>
        </authorList>
    </citation>
    <scope>NUCLEOTIDE SEQUENCE [LARGE SCALE GENOMIC DNA]</scope>
    <source>
        <strain evidence="2">RTK389</strain>
        <tissue evidence="2">Blood</tissue>
    </source>
</reference>
<feature type="compositionally biased region" description="Acidic residues" evidence="1">
    <location>
        <begin position="204"/>
        <end position="214"/>
    </location>
</feature>
<sequence>LHVVHMKMRLRTRKASQQSNPIHAQRAQRAKRKHSEVEESLPVGGGKPQKNETGLLSSIKKFIKGSTPKEERENPAKRSRIERDIDNNLITSTPQTGEKPNKQISRVRRKGQVNGGTSGSDSPGQAVEAEEIVKQLDMEQVDEITTSTATSTNGAAYTSQAVQVRSAVNNGLEEVEETNDRDLPPLTAPVSPDSGYSSAHAEATYEEDWEVFDP</sequence>
<dbReference type="Proteomes" id="UP000237246">
    <property type="component" value="Unassembled WGS sequence"/>
</dbReference>
<feature type="region of interest" description="Disordered" evidence="1">
    <location>
        <begin position="11"/>
        <end position="126"/>
    </location>
</feature>
<feature type="non-terminal residue" evidence="2">
    <location>
        <position position="1"/>
    </location>
</feature>
<evidence type="ECO:0000313" key="3">
    <source>
        <dbReference type="Proteomes" id="UP000237246"/>
    </source>
</evidence>
<proteinExistence type="predicted"/>
<evidence type="ECO:0000256" key="1">
    <source>
        <dbReference type="SAM" id="MobiDB-lite"/>
    </source>
</evidence>
<feature type="compositionally biased region" description="Polar residues" evidence="1">
    <location>
        <begin position="88"/>
        <end position="104"/>
    </location>
</feature>
<feature type="region of interest" description="Disordered" evidence="1">
    <location>
        <begin position="169"/>
        <end position="214"/>
    </location>
</feature>
<dbReference type="EMBL" id="PPHD01030966">
    <property type="protein sequence ID" value="POI26003.1"/>
    <property type="molecule type" value="Genomic_DNA"/>
</dbReference>
<evidence type="ECO:0000313" key="2">
    <source>
        <dbReference type="EMBL" id="POI26003.1"/>
    </source>
</evidence>
<dbReference type="AlphaFoldDB" id="A0A2P4SPF6"/>
<accession>A0A2P4SPF6</accession>
<protein>
    <submittedName>
        <fullName evidence="2">Uncharacterized protein</fullName>
    </submittedName>
</protein>
<organism evidence="2 3">
    <name type="scientific">Bambusicola thoracicus</name>
    <name type="common">Chinese bamboo-partridge</name>
    <name type="synonym">Perdix thoracica</name>
    <dbReference type="NCBI Taxonomy" id="9083"/>
    <lineage>
        <taxon>Eukaryota</taxon>
        <taxon>Metazoa</taxon>
        <taxon>Chordata</taxon>
        <taxon>Craniata</taxon>
        <taxon>Vertebrata</taxon>
        <taxon>Euteleostomi</taxon>
        <taxon>Archelosauria</taxon>
        <taxon>Archosauria</taxon>
        <taxon>Dinosauria</taxon>
        <taxon>Saurischia</taxon>
        <taxon>Theropoda</taxon>
        <taxon>Coelurosauria</taxon>
        <taxon>Aves</taxon>
        <taxon>Neognathae</taxon>
        <taxon>Galloanserae</taxon>
        <taxon>Galliformes</taxon>
        <taxon>Phasianidae</taxon>
        <taxon>Perdicinae</taxon>
        <taxon>Bambusicola</taxon>
    </lineage>
</organism>
<name>A0A2P4SPF6_BAMTH</name>
<keyword evidence="3" id="KW-1185">Reference proteome</keyword>
<comment type="caution">
    <text evidence="2">The sequence shown here is derived from an EMBL/GenBank/DDBJ whole genome shotgun (WGS) entry which is preliminary data.</text>
</comment>